<dbReference type="GO" id="GO:0003676">
    <property type="term" value="F:nucleic acid binding"/>
    <property type="evidence" value="ECO:0007669"/>
    <property type="project" value="InterPro"/>
</dbReference>
<name>A0A6N2V430_9FIRM</name>
<comment type="function">
    <text evidence="5">Methylates the class 1 translation termination release factors RF1/PrfA and RF2/PrfB on the glutamine residue of the universally conserved GGQ motif.</text>
</comment>
<proteinExistence type="inferred from homology"/>
<dbReference type="NCBIfam" id="TIGR03534">
    <property type="entry name" value="RF_mod_PrmC"/>
    <property type="match status" value="1"/>
</dbReference>
<dbReference type="PANTHER" id="PTHR18895">
    <property type="entry name" value="HEMK METHYLTRANSFERASE"/>
    <property type="match status" value="1"/>
</dbReference>
<dbReference type="HAMAP" id="MF_02126">
    <property type="entry name" value="RF_methyltr_PrmC"/>
    <property type="match status" value="1"/>
</dbReference>
<dbReference type="InterPro" id="IPR002052">
    <property type="entry name" value="DNA_methylase_N6_adenine_CS"/>
</dbReference>
<reference evidence="8" key="1">
    <citation type="submission" date="2019-11" db="EMBL/GenBank/DDBJ databases">
        <authorList>
            <person name="Feng L."/>
        </authorList>
    </citation>
    <scope>NUCLEOTIDE SEQUENCE</scope>
    <source>
        <strain evidence="8">AundefinedLFYP135</strain>
    </source>
</reference>
<evidence type="ECO:0000256" key="5">
    <source>
        <dbReference type="HAMAP-Rule" id="MF_02126"/>
    </source>
</evidence>
<feature type="binding site" evidence="5">
    <location>
        <begin position="208"/>
        <end position="211"/>
    </location>
    <ligand>
        <name>substrate</name>
    </ligand>
</feature>
<organism evidence="8">
    <name type="scientific">uncultured Anaerotruncus sp</name>
    <dbReference type="NCBI Taxonomy" id="905011"/>
    <lineage>
        <taxon>Bacteria</taxon>
        <taxon>Bacillati</taxon>
        <taxon>Bacillota</taxon>
        <taxon>Clostridia</taxon>
        <taxon>Eubacteriales</taxon>
        <taxon>Oscillospiraceae</taxon>
        <taxon>Anaerotruncus</taxon>
        <taxon>environmental samples</taxon>
    </lineage>
</organism>
<dbReference type="Pfam" id="PF17827">
    <property type="entry name" value="PrmC_N"/>
    <property type="match status" value="1"/>
</dbReference>
<dbReference type="Gene3D" id="3.40.50.150">
    <property type="entry name" value="Vaccinia Virus protein VP39"/>
    <property type="match status" value="1"/>
</dbReference>
<dbReference type="GO" id="GO:0102559">
    <property type="term" value="F:peptide chain release factor N(5)-glutamine methyltransferase activity"/>
    <property type="evidence" value="ECO:0007669"/>
    <property type="project" value="UniProtKB-EC"/>
</dbReference>
<dbReference type="InterPro" id="IPR019874">
    <property type="entry name" value="RF_methyltr_PrmC"/>
</dbReference>
<keyword evidence="1 5" id="KW-0489">Methyltransferase</keyword>
<dbReference type="Pfam" id="PF05175">
    <property type="entry name" value="MTS"/>
    <property type="match status" value="1"/>
</dbReference>
<keyword evidence="2 5" id="KW-0808">Transferase</keyword>
<keyword evidence="3 5" id="KW-0949">S-adenosyl-L-methionine</keyword>
<dbReference type="AlphaFoldDB" id="A0A6N2V430"/>
<feature type="domain" description="Release factor glutamine methyltransferase N-terminal" evidence="7">
    <location>
        <begin position="24"/>
        <end position="94"/>
    </location>
</feature>
<comment type="similarity">
    <text evidence="5">Belongs to the protein N5-glutamine methyltransferase family. PrmC subfamily.</text>
</comment>
<dbReference type="Gene3D" id="1.10.8.10">
    <property type="entry name" value="DNA helicase RuvA subunit, C-terminal domain"/>
    <property type="match status" value="1"/>
</dbReference>
<protein>
    <recommendedName>
        <fullName evidence="5">Release factor glutamine methyltransferase</fullName>
        <shortName evidence="5">RF MTase</shortName>
        <ecNumber evidence="5">2.1.1.297</ecNumber>
    </recommendedName>
    <alternativeName>
        <fullName evidence="5">N5-glutamine methyltransferase PrmC</fullName>
    </alternativeName>
    <alternativeName>
        <fullName evidence="5">Protein-(glutamine-N5) MTase PrmC</fullName>
    </alternativeName>
    <alternativeName>
        <fullName evidence="5">Protein-glutamine N-methyltransferase PrmC</fullName>
    </alternativeName>
</protein>
<sequence length="308" mass="33666">MEQRDSSALEIMRRELGAHPKLRQLQREAILLLEETVGESAGFEVRQLLTAACGIPGAMLGPCGEREIPEEEAARFFSWVERRLGGEPLQYILGEWEFYGLPLRVGPGVLIPRPDTETAVEVALEFLQGRDRPVVADLCSGSGAIALALWSQCPGAEVYGVELSPEALPYLRENVSALCQGDRMPVQLIAGDVLRGVELPPLDLLISNPPYLTPQEMEELSPEVEREPSMALLGGADGLLFYREITRRYRDSIKPGGALVFEVGYRQADQVMGILQAAGFCQVGCRKDLGGIRRCVFGFVPGGEGIGR</sequence>
<dbReference type="PROSITE" id="PS00092">
    <property type="entry name" value="N6_MTASE"/>
    <property type="match status" value="1"/>
</dbReference>
<dbReference type="InterPro" id="IPR050320">
    <property type="entry name" value="N5-glutamine_MTase"/>
</dbReference>
<dbReference type="GO" id="GO:0032259">
    <property type="term" value="P:methylation"/>
    <property type="evidence" value="ECO:0007669"/>
    <property type="project" value="UniProtKB-KW"/>
</dbReference>
<evidence type="ECO:0000256" key="4">
    <source>
        <dbReference type="ARBA" id="ARBA00048391"/>
    </source>
</evidence>
<dbReference type="SUPFAM" id="SSF53335">
    <property type="entry name" value="S-adenosyl-L-methionine-dependent methyltransferases"/>
    <property type="match status" value="1"/>
</dbReference>
<evidence type="ECO:0000256" key="2">
    <source>
        <dbReference type="ARBA" id="ARBA00022679"/>
    </source>
</evidence>
<evidence type="ECO:0000259" key="6">
    <source>
        <dbReference type="Pfam" id="PF05175"/>
    </source>
</evidence>
<dbReference type="NCBIfam" id="TIGR00536">
    <property type="entry name" value="hemK_fam"/>
    <property type="match status" value="1"/>
</dbReference>
<evidence type="ECO:0000256" key="1">
    <source>
        <dbReference type="ARBA" id="ARBA00022603"/>
    </source>
</evidence>
<evidence type="ECO:0000313" key="8">
    <source>
        <dbReference type="EMBL" id="VYT24868.1"/>
    </source>
</evidence>
<accession>A0A6N2V430</accession>
<evidence type="ECO:0000256" key="3">
    <source>
        <dbReference type="ARBA" id="ARBA00022691"/>
    </source>
</evidence>
<comment type="caution">
    <text evidence="5">Lacks conserved residue(s) required for the propagation of feature annotation.</text>
</comment>
<dbReference type="InterPro" id="IPR029063">
    <property type="entry name" value="SAM-dependent_MTases_sf"/>
</dbReference>
<gene>
    <name evidence="5 8" type="primary">prmC</name>
    <name evidence="8" type="ORF">AULFYP135_02263</name>
</gene>
<dbReference type="EMBL" id="CACRSL010000005">
    <property type="protein sequence ID" value="VYT24868.1"/>
    <property type="molecule type" value="Genomic_DNA"/>
</dbReference>
<feature type="domain" description="Methyltransferase small" evidence="6">
    <location>
        <begin position="121"/>
        <end position="216"/>
    </location>
</feature>
<dbReference type="PANTHER" id="PTHR18895:SF74">
    <property type="entry name" value="MTRF1L RELEASE FACTOR GLUTAMINE METHYLTRANSFERASE"/>
    <property type="match status" value="1"/>
</dbReference>
<dbReference type="InterPro" id="IPR007848">
    <property type="entry name" value="Small_mtfrase_dom"/>
</dbReference>
<comment type="catalytic activity">
    <reaction evidence="4 5">
        <text>L-glutaminyl-[peptide chain release factor] + S-adenosyl-L-methionine = N(5)-methyl-L-glutaminyl-[peptide chain release factor] + S-adenosyl-L-homocysteine + H(+)</text>
        <dbReference type="Rhea" id="RHEA:42896"/>
        <dbReference type="Rhea" id="RHEA-COMP:10271"/>
        <dbReference type="Rhea" id="RHEA-COMP:10272"/>
        <dbReference type="ChEBI" id="CHEBI:15378"/>
        <dbReference type="ChEBI" id="CHEBI:30011"/>
        <dbReference type="ChEBI" id="CHEBI:57856"/>
        <dbReference type="ChEBI" id="CHEBI:59789"/>
        <dbReference type="ChEBI" id="CHEBI:61891"/>
        <dbReference type="EC" id="2.1.1.297"/>
    </reaction>
</comment>
<feature type="binding site" evidence="5">
    <location>
        <position position="208"/>
    </location>
    <ligand>
        <name>S-adenosyl-L-methionine</name>
        <dbReference type="ChEBI" id="CHEBI:59789"/>
    </ligand>
</feature>
<dbReference type="CDD" id="cd02440">
    <property type="entry name" value="AdoMet_MTases"/>
    <property type="match status" value="1"/>
</dbReference>
<dbReference type="EC" id="2.1.1.297" evidence="5"/>
<evidence type="ECO:0000259" key="7">
    <source>
        <dbReference type="Pfam" id="PF17827"/>
    </source>
</evidence>
<feature type="binding site" evidence="5">
    <location>
        <position position="162"/>
    </location>
    <ligand>
        <name>S-adenosyl-L-methionine</name>
        <dbReference type="ChEBI" id="CHEBI:59789"/>
    </ligand>
</feature>
<dbReference type="InterPro" id="IPR004556">
    <property type="entry name" value="HemK-like"/>
</dbReference>
<dbReference type="InterPro" id="IPR040758">
    <property type="entry name" value="PrmC_N"/>
</dbReference>